<name>A0A371F4Z6_MUCPR</name>
<dbReference type="Proteomes" id="UP000257109">
    <property type="component" value="Unassembled WGS sequence"/>
</dbReference>
<evidence type="ECO:0000313" key="3">
    <source>
        <dbReference type="Proteomes" id="UP000257109"/>
    </source>
</evidence>
<protein>
    <submittedName>
        <fullName evidence="2">Uncharacterized protein</fullName>
    </submittedName>
</protein>
<accession>A0A371F4Z6</accession>
<sequence length="182" mass="20503">MCPTLQEIESDHPKSVGVIGGYQYGKQSYQSRQFDNQYGKQPFRPGPSQGPYAAQRFRSAPNVPQSQSGTTFPTTTTTTENATSRQLTISKGPDETVSNKQPKVSTKYELQQYAVSAKHERHHPRHQDANRTASKHCEPFTVGRVWYSTLTNNSEFEGECERSNSKKWRITTNNTATRAEAD</sequence>
<keyword evidence="3" id="KW-1185">Reference proteome</keyword>
<comment type="caution">
    <text evidence="2">The sequence shown here is derived from an EMBL/GenBank/DDBJ whole genome shotgun (WGS) entry which is preliminary data.</text>
</comment>
<feature type="compositionally biased region" description="Polar residues" evidence="1">
    <location>
        <begin position="80"/>
        <end position="89"/>
    </location>
</feature>
<evidence type="ECO:0000256" key="1">
    <source>
        <dbReference type="SAM" id="MobiDB-lite"/>
    </source>
</evidence>
<feature type="region of interest" description="Disordered" evidence="1">
    <location>
        <begin position="28"/>
        <end position="106"/>
    </location>
</feature>
<feature type="non-terminal residue" evidence="2">
    <location>
        <position position="1"/>
    </location>
</feature>
<dbReference type="EMBL" id="QJKJ01010610">
    <property type="protein sequence ID" value="RDX73203.1"/>
    <property type="molecule type" value="Genomic_DNA"/>
</dbReference>
<reference evidence="2" key="1">
    <citation type="submission" date="2018-05" db="EMBL/GenBank/DDBJ databases">
        <title>Draft genome of Mucuna pruriens seed.</title>
        <authorList>
            <person name="Nnadi N.E."/>
            <person name="Vos R."/>
            <person name="Hasami M.H."/>
            <person name="Devisetty U.K."/>
            <person name="Aguiy J.C."/>
        </authorList>
    </citation>
    <scope>NUCLEOTIDE SEQUENCE [LARGE SCALE GENOMIC DNA]</scope>
    <source>
        <strain evidence="2">JCA_2017</strain>
    </source>
</reference>
<organism evidence="2 3">
    <name type="scientific">Mucuna pruriens</name>
    <name type="common">Velvet bean</name>
    <name type="synonym">Dolichos pruriens</name>
    <dbReference type="NCBI Taxonomy" id="157652"/>
    <lineage>
        <taxon>Eukaryota</taxon>
        <taxon>Viridiplantae</taxon>
        <taxon>Streptophyta</taxon>
        <taxon>Embryophyta</taxon>
        <taxon>Tracheophyta</taxon>
        <taxon>Spermatophyta</taxon>
        <taxon>Magnoliopsida</taxon>
        <taxon>eudicotyledons</taxon>
        <taxon>Gunneridae</taxon>
        <taxon>Pentapetalae</taxon>
        <taxon>rosids</taxon>
        <taxon>fabids</taxon>
        <taxon>Fabales</taxon>
        <taxon>Fabaceae</taxon>
        <taxon>Papilionoideae</taxon>
        <taxon>50 kb inversion clade</taxon>
        <taxon>NPAAA clade</taxon>
        <taxon>indigoferoid/millettioid clade</taxon>
        <taxon>Phaseoleae</taxon>
        <taxon>Mucuna</taxon>
    </lineage>
</organism>
<gene>
    <name evidence="2" type="ORF">CR513_47223</name>
</gene>
<proteinExistence type="predicted"/>
<feature type="compositionally biased region" description="Polar residues" evidence="1">
    <location>
        <begin position="28"/>
        <end position="39"/>
    </location>
</feature>
<evidence type="ECO:0000313" key="2">
    <source>
        <dbReference type="EMBL" id="RDX73203.1"/>
    </source>
</evidence>
<dbReference type="AlphaFoldDB" id="A0A371F4Z6"/>
<dbReference type="OrthoDB" id="778454at2759"/>
<feature type="compositionally biased region" description="Low complexity" evidence="1">
    <location>
        <begin position="70"/>
        <end position="79"/>
    </location>
</feature>